<evidence type="ECO:0000259" key="3">
    <source>
        <dbReference type="PROSITE" id="PS50157"/>
    </source>
</evidence>
<keyword evidence="1" id="KW-0479">Metal-binding</keyword>
<keyword evidence="1" id="KW-0862">Zinc</keyword>
<evidence type="ECO:0000313" key="5">
    <source>
        <dbReference type="Proteomes" id="UP001642360"/>
    </source>
</evidence>
<reference evidence="4 5" key="1">
    <citation type="submission" date="2024-02" db="EMBL/GenBank/DDBJ databases">
        <authorList>
            <person name="Vignale AGUSTIN F."/>
            <person name="Sosa J E."/>
            <person name="Modenutti C."/>
        </authorList>
    </citation>
    <scope>NUCLEOTIDE SEQUENCE [LARGE SCALE GENOMIC DNA]</scope>
</reference>
<gene>
    <name evidence="4" type="ORF">ILEXP_LOCUS36163</name>
</gene>
<accession>A0ABC8TIW1</accession>
<dbReference type="InterPro" id="IPR013087">
    <property type="entry name" value="Znf_C2H2_type"/>
</dbReference>
<sequence>MSNNLWNWSYDYLYSYFRLALGLSDYPTLIICPLCSNIFFNSANYLHHFTCHFGHRETPLFGTPFRPILPFPAPQPLLPLTLQNNQRILRRPPPRRYFRRHALPTFTQRSLAFPFSLRNSMHGVDSTPASQTLPPGPSNVHGAYQTPMQNLIQYGLRAESRQEMNEPPADPTRGYLDQLDLPVPEVVELNESDGDVIELDLNLRL</sequence>
<dbReference type="AlphaFoldDB" id="A0ABC8TIW1"/>
<dbReference type="Proteomes" id="UP001642360">
    <property type="component" value="Unassembled WGS sequence"/>
</dbReference>
<comment type="caution">
    <text evidence="4">The sequence shown here is derived from an EMBL/GenBank/DDBJ whole genome shotgun (WGS) entry which is preliminary data.</text>
</comment>
<dbReference type="PROSITE" id="PS00028">
    <property type="entry name" value="ZINC_FINGER_C2H2_1"/>
    <property type="match status" value="1"/>
</dbReference>
<evidence type="ECO:0000256" key="1">
    <source>
        <dbReference type="PROSITE-ProRule" id="PRU00042"/>
    </source>
</evidence>
<dbReference type="PROSITE" id="PS50157">
    <property type="entry name" value="ZINC_FINGER_C2H2_2"/>
    <property type="match status" value="1"/>
</dbReference>
<proteinExistence type="predicted"/>
<name>A0ABC8TIW1_9AQUA</name>
<dbReference type="GO" id="GO:0008270">
    <property type="term" value="F:zinc ion binding"/>
    <property type="evidence" value="ECO:0007669"/>
    <property type="project" value="UniProtKB-KW"/>
</dbReference>
<dbReference type="EMBL" id="CAUOFW020004720">
    <property type="protein sequence ID" value="CAK9166919.1"/>
    <property type="molecule type" value="Genomic_DNA"/>
</dbReference>
<keyword evidence="1" id="KW-0863">Zinc-finger</keyword>
<keyword evidence="5" id="KW-1185">Reference proteome</keyword>
<feature type="domain" description="C2H2-type" evidence="3">
    <location>
        <begin position="30"/>
        <end position="57"/>
    </location>
</feature>
<organism evidence="4 5">
    <name type="scientific">Ilex paraguariensis</name>
    <name type="common">yerba mate</name>
    <dbReference type="NCBI Taxonomy" id="185542"/>
    <lineage>
        <taxon>Eukaryota</taxon>
        <taxon>Viridiplantae</taxon>
        <taxon>Streptophyta</taxon>
        <taxon>Embryophyta</taxon>
        <taxon>Tracheophyta</taxon>
        <taxon>Spermatophyta</taxon>
        <taxon>Magnoliopsida</taxon>
        <taxon>eudicotyledons</taxon>
        <taxon>Gunneridae</taxon>
        <taxon>Pentapetalae</taxon>
        <taxon>asterids</taxon>
        <taxon>campanulids</taxon>
        <taxon>Aquifoliales</taxon>
        <taxon>Aquifoliaceae</taxon>
        <taxon>Ilex</taxon>
    </lineage>
</organism>
<protein>
    <recommendedName>
        <fullName evidence="3">C2H2-type domain-containing protein</fullName>
    </recommendedName>
</protein>
<feature type="region of interest" description="Disordered" evidence="2">
    <location>
        <begin position="124"/>
        <end position="144"/>
    </location>
</feature>
<evidence type="ECO:0000256" key="2">
    <source>
        <dbReference type="SAM" id="MobiDB-lite"/>
    </source>
</evidence>
<evidence type="ECO:0000313" key="4">
    <source>
        <dbReference type="EMBL" id="CAK9166919.1"/>
    </source>
</evidence>